<proteinExistence type="predicted"/>
<organism evidence="1 2">
    <name type="scientific">Streptomyces ossamyceticus</name>
    <dbReference type="NCBI Taxonomy" id="249581"/>
    <lineage>
        <taxon>Bacteria</taxon>
        <taxon>Bacillati</taxon>
        <taxon>Actinomycetota</taxon>
        <taxon>Actinomycetes</taxon>
        <taxon>Kitasatosporales</taxon>
        <taxon>Streptomycetaceae</taxon>
        <taxon>Streptomyces</taxon>
    </lineage>
</organism>
<gene>
    <name evidence="1" type="ORF">ABZZ21_37220</name>
</gene>
<protein>
    <submittedName>
        <fullName evidence="1">Immunity 49 family protein</fullName>
    </submittedName>
</protein>
<sequence>MRRERHQVDAAAISAVREDFHNRIVGEVWSMSRAGAMTAHEWWWISDRLVEYLAALSLQNPDLDVPEAKAVLDDATEAAAGAVAYTVYHPHNRFQVFLNYVNFGRDYEPEPGHPETPATTTPHRWLDSFCLAVLSDKAEWHGDAFHFAREAAREGGAGLPSVELISGFMAYVIGDTGDDSAAHPPTRADVLAALDAAYARIHSLEHMTGGAQGLLRHPHTTALHALHALASGDRSAFGTHLTALLRPYSALSGPVTSPATLLPLLPLALAALAHRREGWPPPLDTDYLPYALVTGFAAPGPRVRGFGRDRRRDAVAELAAGPVVFERPGNPQPIHPASEADYEQYTREAFTPVPGKPLSPAKLAWAVGYQEILFKARASHSADVTDGQLAHLHLAAEMGAALFRATLAAPGTDVEVTIDGRRLVYPAYHGDQAGPGTWHTAVDLALITGVREHLAPLVLAGPARLAQDDSAFASYREALLTYLRGEDPEPVTERALHDHGKAKDWGFLPPPAILFSQLVEGDEESFNLALLDALEAHRDHHRVADRAHTTDAALNLDILALTCHAHRRGWTTHITTPYLPPRLLKAARPF</sequence>
<comment type="caution">
    <text evidence="1">The sequence shown here is derived from an EMBL/GenBank/DDBJ whole genome shotgun (WGS) entry which is preliminary data.</text>
</comment>
<dbReference type="RefSeq" id="WP_355403049.1">
    <property type="nucleotide sequence ID" value="NZ_JBEXPZ010000065.1"/>
</dbReference>
<evidence type="ECO:0000313" key="2">
    <source>
        <dbReference type="Proteomes" id="UP001550210"/>
    </source>
</evidence>
<dbReference type="EMBL" id="JBEXPZ010000065">
    <property type="protein sequence ID" value="MET9850095.1"/>
    <property type="molecule type" value="Genomic_DNA"/>
</dbReference>
<accession>A0ABV2V8D8</accession>
<dbReference type="Proteomes" id="UP001550210">
    <property type="component" value="Unassembled WGS sequence"/>
</dbReference>
<reference evidence="1 2" key="1">
    <citation type="submission" date="2024-06" db="EMBL/GenBank/DDBJ databases">
        <title>The Natural Products Discovery Center: Release of the First 8490 Sequenced Strains for Exploring Actinobacteria Biosynthetic Diversity.</title>
        <authorList>
            <person name="Kalkreuter E."/>
            <person name="Kautsar S.A."/>
            <person name="Yang D."/>
            <person name="Bader C.D."/>
            <person name="Teijaro C.N."/>
            <person name="Fluegel L."/>
            <person name="Davis C.M."/>
            <person name="Simpson J.R."/>
            <person name="Lauterbach L."/>
            <person name="Steele A.D."/>
            <person name="Gui C."/>
            <person name="Meng S."/>
            <person name="Li G."/>
            <person name="Viehrig K."/>
            <person name="Ye F."/>
            <person name="Su P."/>
            <person name="Kiefer A.F."/>
            <person name="Nichols A."/>
            <person name="Cepeda A.J."/>
            <person name="Yan W."/>
            <person name="Fan B."/>
            <person name="Jiang Y."/>
            <person name="Adhikari A."/>
            <person name="Zheng C.-J."/>
            <person name="Schuster L."/>
            <person name="Cowan T.M."/>
            <person name="Smanski M.J."/>
            <person name="Chevrette M.G."/>
            <person name="De Carvalho L.P.S."/>
            <person name="Shen B."/>
        </authorList>
    </citation>
    <scope>NUCLEOTIDE SEQUENCE [LARGE SCALE GENOMIC DNA]</scope>
    <source>
        <strain evidence="1 2">NPDC006434</strain>
    </source>
</reference>
<dbReference type="Pfam" id="PF15575">
    <property type="entry name" value="Imm49"/>
    <property type="match status" value="2"/>
</dbReference>
<evidence type="ECO:0000313" key="1">
    <source>
        <dbReference type="EMBL" id="MET9850095.1"/>
    </source>
</evidence>
<name>A0ABV2V8D8_9ACTN</name>
<keyword evidence="2" id="KW-1185">Reference proteome</keyword>
<dbReference type="InterPro" id="IPR029074">
    <property type="entry name" value="Imm49"/>
</dbReference>